<feature type="region of interest" description="Disordered" evidence="3">
    <location>
        <begin position="1"/>
        <end position="20"/>
    </location>
</feature>
<evidence type="ECO:0000313" key="6">
    <source>
        <dbReference type="Proteomes" id="UP000008394"/>
    </source>
</evidence>
<evidence type="ECO:0000313" key="5">
    <source>
        <dbReference type="EMBL" id="AEK30954.1"/>
    </source>
</evidence>
<evidence type="ECO:0000256" key="2">
    <source>
        <dbReference type="PIRSR" id="PIRSR605754-1"/>
    </source>
</evidence>
<dbReference type="CDD" id="cd05827">
    <property type="entry name" value="Sortase_C"/>
    <property type="match status" value="1"/>
</dbReference>
<feature type="region of interest" description="Disordered" evidence="3">
    <location>
        <begin position="128"/>
        <end position="149"/>
    </location>
</feature>
<dbReference type="Gene3D" id="2.40.260.10">
    <property type="entry name" value="Sortase"/>
    <property type="match status" value="1"/>
</dbReference>
<evidence type="ECO:0000256" key="1">
    <source>
        <dbReference type="ARBA" id="ARBA00022801"/>
    </source>
</evidence>
<dbReference type="InterPro" id="IPR042002">
    <property type="entry name" value="Sortase_C"/>
</dbReference>
<keyword evidence="4" id="KW-1133">Transmembrane helix</keyword>
<dbReference type="GO" id="GO:0016787">
    <property type="term" value="F:hydrolase activity"/>
    <property type="evidence" value="ECO:0007669"/>
    <property type="project" value="UniProtKB-KW"/>
</dbReference>
<feature type="compositionally biased region" description="Basic and acidic residues" evidence="3">
    <location>
        <begin position="139"/>
        <end position="149"/>
    </location>
</feature>
<keyword evidence="4" id="KW-0472">Membrane</keyword>
<dbReference type="Proteomes" id="UP000008394">
    <property type="component" value="Chromosome"/>
</dbReference>
<evidence type="ECO:0000256" key="4">
    <source>
        <dbReference type="SAM" id="Phobius"/>
    </source>
</evidence>
<organism evidence="5 6">
    <name type="scientific">Bifidobacterium animalis subsp. lactis CNCM I-2494</name>
    <dbReference type="NCBI Taxonomy" id="1042403"/>
    <lineage>
        <taxon>Bacteria</taxon>
        <taxon>Bacillati</taxon>
        <taxon>Actinomycetota</taxon>
        <taxon>Actinomycetes</taxon>
        <taxon>Bifidobacteriales</taxon>
        <taxon>Bifidobacteriaceae</taxon>
        <taxon>Bifidobacterium</taxon>
    </lineage>
</organism>
<accession>A0A806FNJ8</accession>
<dbReference type="NCBIfam" id="TIGR01076">
    <property type="entry name" value="sortase_fam"/>
    <property type="match status" value="1"/>
</dbReference>
<reference evidence="5 6" key="1">
    <citation type="journal article" date="2011" name="J. Bacteriol.">
        <title>Genome Sequence of the Probiotic Strain Bifidobacterium animalis subsp. lactis CNCM I-2494.</title>
        <authorList>
            <person name="Chervaux C."/>
            <person name="Grimaldi C."/>
            <person name="Bolotin A."/>
            <person name="Quinquis B."/>
            <person name="Legrain-Raspaud S."/>
            <person name="van Hylckama Vlieg J.E."/>
            <person name="Denariaz G."/>
            <person name="Smokvina T."/>
        </authorList>
    </citation>
    <scope>NUCLEOTIDE SEQUENCE [LARGE SCALE GENOMIC DNA]</scope>
    <source>
        <strain evidence="5 6">CNCM I-2494</strain>
    </source>
</reference>
<dbReference type="EMBL" id="CP002915">
    <property type="protein sequence ID" value="AEK30954.1"/>
    <property type="molecule type" value="Genomic_DNA"/>
</dbReference>
<dbReference type="AlphaFoldDB" id="A0A806FNJ8"/>
<name>A0A806FNJ8_BIFAN</name>
<dbReference type="Pfam" id="PF04203">
    <property type="entry name" value="Sortase"/>
    <property type="match status" value="1"/>
</dbReference>
<keyword evidence="1" id="KW-0378">Hydrolase</keyword>
<proteinExistence type="predicted"/>
<protein>
    <submittedName>
        <fullName evidence="5">Sortase</fullName>
    </submittedName>
</protein>
<evidence type="ECO:0000256" key="3">
    <source>
        <dbReference type="SAM" id="MobiDB-lite"/>
    </source>
</evidence>
<feature type="active site" description="Acyl-thioester intermediate" evidence="2">
    <location>
        <position position="273"/>
    </location>
</feature>
<feature type="active site" description="Proton donor/acceptor" evidence="2">
    <location>
        <position position="211"/>
    </location>
</feature>
<sequence length="348" mass="37823">MDMGVTMRRKRRNGGEGTAARQWQPLTFEQATDVADVVQLRRSLRRRMIALRVFAIVLAIVAVVVGATPFVLQWRSSQQLSAQTRMVNQRVLGWPYPQAENKLRDARAYNQRLAASGQPILGEAVDPFSQRAGGSSVSEKGDSAASKDSEYQSLLDTGGGIMGSVSIPKISVNLPIYHGTSEEALAAGAGHLYGTSLPAGGLNTHAVITGHRGLVDAPMFTRLDEIKNGDYFYIDVMGEKLAYAVDSITVINPDDTSRLRVVPGEDRVTLMTCTPYGVNTQRLLVSGHRVSIPYPAPNPSDVHDGRLVGIMAAIVALAIGLIAATWFSRARTRVERMRHARPDDVMSE</sequence>
<dbReference type="InterPro" id="IPR005754">
    <property type="entry name" value="Sortase"/>
</dbReference>
<dbReference type="SUPFAM" id="SSF63817">
    <property type="entry name" value="Sortase"/>
    <property type="match status" value="1"/>
</dbReference>
<dbReference type="NCBIfam" id="NF033745">
    <property type="entry name" value="class_C_sortase"/>
    <property type="match status" value="1"/>
</dbReference>
<feature type="transmembrane region" description="Helical" evidence="4">
    <location>
        <begin position="307"/>
        <end position="328"/>
    </location>
</feature>
<dbReference type="InterPro" id="IPR023365">
    <property type="entry name" value="Sortase_dom-sf"/>
</dbReference>
<dbReference type="KEGG" id="bnm:BALAC2494_01256"/>
<gene>
    <name evidence="5" type="ORF">BALAC2494_01256</name>
</gene>
<feature type="transmembrane region" description="Helical" evidence="4">
    <location>
        <begin position="49"/>
        <end position="72"/>
    </location>
</feature>
<keyword evidence="4" id="KW-0812">Transmembrane</keyword>